<organism evidence="3">
    <name type="scientific">Bellilinea caldifistulae</name>
    <dbReference type="NCBI Taxonomy" id="360411"/>
    <lineage>
        <taxon>Bacteria</taxon>
        <taxon>Bacillati</taxon>
        <taxon>Chloroflexota</taxon>
        <taxon>Anaerolineae</taxon>
        <taxon>Anaerolineales</taxon>
        <taxon>Anaerolineaceae</taxon>
        <taxon>Bellilinea</taxon>
    </lineage>
</organism>
<dbReference type="EMBL" id="DSXR01000083">
    <property type="protein sequence ID" value="HGS87619.1"/>
    <property type="molecule type" value="Genomic_DNA"/>
</dbReference>
<accession>A0A7C4KZL8</accession>
<reference evidence="3" key="1">
    <citation type="journal article" date="2020" name="mSystems">
        <title>Genome- and Community-Level Interaction Insights into Carbon Utilization and Element Cycling Functions of Hydrothermarchaeota in Hydrothermal Sediment.</title>
        <authorList>
            <person name="Zhou Z."/>
            <person name="Liu Y."/>
            <person name="Xu W."/>
            <person name="Pan J."/>
            <person name="Luo Z.H."/>
            <person name="Li M."/>
        </authorList>
    </citation>
    <scope>NUCLEOTIDE SEQUENCE [LARGE SCALE GENOMIC DNA]</scope>
    <source>
        <strain evidence="3">SpSt-556</strain>
    </source>
</reference>
<dbReference type="AlphaFoldDB" id="A0A7C4KZL8"/>
<evidence type="ECO:0000256" key="2">
    <source>
        <dbReference type="SAM" id="Phobius"/>
    </source>
</evidence>
<evidence type="ECO:0000313" key="3">
    <source>
        <dbReference type="EMBL" id="HGS87619.1"/>
    </source>
</evidence>
<feature type="compositionally biased region" description="Low complexity" evidence="1">
    <location>
        <begin position="47"/>
        <end position="71"/>
    </location>
</feature>
<sequence length="389" mass="42258">MQTKPILPWALVIVLGLALIVMLVQQNQPAAVSQNQTETASLPADITASPAAETPASSPSATPSDEPTTTAKPADPITPEVSPSPPEPTSTAPAPTTAAVTGFQPLATPPIPVNIIDHRAVALFDQIPPEFLQEAEKIRMVFFDRSVGWNISSGLDCLAAPSWAASPSHCRRYFTSQVVCAPDPNSNQVKTYTGRDAAIPAAIRFPGGHDRSNIEFVLSEGAYWFEELQYFLNQVPQYADRQIITYGHNYLQVTSASDIADVYFDPNYDGPNLYDLVGLEAQYPDKTFVYWTTSLARNIGTDVSRRFNEQMRDWARTNNRILYDLADILSHTPEGEACLSDSGNPVICCAYTTESEGGHLGAVSAGKLQAAKAMWVMLAQLAGWQPNTP</sequence>
<gene>
    <name evidence="3" type="ORF">ENT17_08355</name>
</gene>
<evidence type="ECO:0008006" key="4">
    <source>
        <dbReference type="Google" id="ProtNLM"/>
    </source>
</evidence>
<feature type="region of interest" description="Disordered" evidence="1">
    <location>
        <begin position="47"/>
        <end position="97"/>
    </location>
</feature>
<protein>
    <recommendedName>
        <fullName evidence="4">SGNH/GDSL hydrolase family protein</fullName>
    </recommendedName>
</protein>
<evidence type="ECO:0000256" key="1">
    <source>
        <dbReference type="SAM" id="MobiDB-lite"/>
    </source>
</evidence>
<keyword evidence="2" id="KW-0812">Transmembrane</keyword>
<keyword evidence="2" id="KW-0472">Membrane</keyword>
<proteinExistence type="predicted"/>
<keyword evidence="2" id="KW-1133">Transmembrane helix</keyword>
<feature type="transmembrane region" description="Helical" evidence="2">
    <location>
        <begin position="6"/>
        <end position="24"/>
    </location>
</feature>
<name>A0A7C4KZL8_9CHLR</name>
<comment type="caution">
    <text evidence="3">The sequence shown here is derived from an EMBL/GenBank/DDBJ whole genome shotgun (WGS) entry which is preliminary data.</text>
</comment>